<sequence>MTRKEIHTFHRSIACAAGFRNMPSTSSSDRPVDPPRVESGFDIVYLEFLMARCSCQQLLICTINVYRALTAARKLSQSNRTHSQPTRTIERFQSEPSARATPPYGAILLHNRQLECSTARIAGSRCIPSTPLTLSSWLRHAWDNDKVSNHSNSLKIIHAPLHIRKRLSLPAASGSQSMLPTQSFGGM</sequence>
<feature type="compositionally biased region" description="Polar residues" evidence="1">
    <location>
        <begin position="77"/>
        <end position="87"/>
    </location>
</feature>
<dbReference type="AlphaFoldDB" id="A0A0H2R092"/>
<proteinExistence type="predicted"/>
<protein>
    <submittedName>
        <fullName evidence="2">Uncharacterized protein</fullName>
    </submittedName>
</protein>
<keyword evidence="3" id="KW-1185">Reference proteome</keyword>
<gene>
    <name evidence="2" type="ORF">SCHPADRAFT_748279</name>
</gene>
<name>A0A0H2R092_9AGAM</name>
<evidence type="ECO:0000313" key="3">
    <source>
        <dbReference type="Proteomes" id="UP000053477"/>
    </source>
</evidence>
<feature type="region of interest" description="Disordered" evidence="1">
    <location>
        <begin position="77"/>
        <end position="98"/>
    </location>
</feature>
<dbReference type="Proteomes" id="UP000053477">
    <property type="component" value="Unassembled WGS sequence"/>
</dbReference>
<organism evidence="2 3">
    <name type="scientific">Schizopora paradoxa</name>
    <dbReference type="NCBI Taxonomy" id="27342"/>
    <lineage>
        <taxon>Eukaryota</taxon>
        <taxon>Fungi</taxon>
        <taxon>Dikarya</taxon>
        <taxon>Basidiomycota</taxon>
        <taxon>Agaricomycotina</taxon>
        <taxon>Agaricomycetes</taxon>
        <taxon>Hymenochaetales</taxon>
        <taxon>Schizoporaceae</taxon>
        <taxon>Schizopora</taxon>
    </lineage>
</organism>
<dbReference type="EMBL" id="KQ086465">
    <property type="protein sequence ID" value="KLO04677.1"/>
    <property type="molecule type" value="Genomic_DNA"/>
</dbReference>
<accession>A0A0H2R092</accession>
<dbReference type="InParanoid" id="A0A0H2R092"/>
<reference evidence="2 3" key="1">
    <citation type="submission" date="2015-04" db="EMBL/GenBank/DDBJ databases">
        <title>Complete genome sequence of Schizopora paradoxa KUC8140, a cosmopolitan wood degrader in East Asia.</title>
        <authorList>
            <consortium name="DOE Joint Genome Institute"/>
            <person name="Min B."/>
            <person name="Park H."/>
            <person name="Jang Y."/>
            <person name="Kim J.-J."/>
            <person name="Kim K.H."/>
            <person name="Pangilinan J."/>
            <person name="Lipzen A."/>
            <person name="Riley R."/>
            <person name="Grigoriev I.V."/>
            <person name="Spatafora J.W."/>
            <person name="Choi I.-G."/>
        </authorList>
    </citation>
    <scope>NUCLEOTIDE SEQUENCE [LARGE SCALE GENOMIC DNA]</scope>
    <source>
        <strain evidence="2 3">KUC8140</strain>
    </source>
</reference>
<evidence type="ECO:0000313" key="2">
    <source>
        <dbReference type="EMBL" id="KLO04677.1"/>
    </source>
</evidence>
<evidence type="ECO:0000256" key="1">
    <source>
        <dbReference type="SAM" id="MobiDB-lite"/>
    </source>
</evidence>